<dbReference type="RefSeq" id="WP_311427289.1">
    <property type="nucleotide sequence ID" value="NZ_JAVRIA010000003.1"/>
</dbReference>
<feature type="transmembrane region" description="Helical" evidence="1">
    <location>
        <begin position="12"/>
        <end position="33"/>
    </location>
</feature>
<reference evidence="2 3" key="1">
    <citation type="submission" date="2023-09" db="EMBL/GenBank/DDBJ databases">
        <authorList>
            <person name="Rey-Velasco X."/>
        </authorList>
    </citation>
    <scope>NUCLEOTIDE SEQUENCE [LARGE SCALE GENOMIC DNA]</scope>
    <source>
        <strain evidence="2 3">W332</strain>
    </source>
</reference>
<comment type="caution">
    <text evidence="2">The sequence shown here is derived from an EMBL/GenBank/DDBJ whole genome shotgun (WGS) entry which is preliminary data.</text>
</comment>
<organism evidence="2 3">
    <name type="scientific">Microcosmobacter mediterraneus</name>
    <dbReference type="NCBI Taxonomy" id="3075607"/>
    <lineage>
        <taxon>Bacteria</taxon>
        <taxon>Pseudomonadati</taxon>
        <taxon>Bacteroidota</taxon>
        <taxon>Flavobacteriia</taxon>
        <taxon>Flavobacteriales</taxon>
        <taxon>Flavobacteriaceae</taxon>
        <taxon>Microcosmobacter</taxon>
    </lineage>
</organism>
<keyword evidence="3" id="KW-1185">Reference proteome</keyword>
<dbReference type="SUPFAM" id="SSF49464">
    <property type="entry name" value="Carboxypeptidase regulatory domain-like"/>
    <property type="match status" value="1"/>
</dbReference>
<dbReference type="Gene3D" id="2.60.40.1120">
    <property type="entry name" value="Carboxypeptidase-like, regulatory domain"/>
    <property type="match status" value="1"/>
</dbReference>
<keyword evidence="1" id="KW-0812">Transmembrane</keyword>
<keyword evidence="1" id="KW-1133">Transmembrane helix</keyword>
<gene>
    <name evidence="2" type="ORF">RM697_07710</name>
</gene>
<accession>A0ABU2YK52</accession>
<sequence>MKTLLAQTQNINVKALSFISFIMIGLLAFNPIYAQNSASAQVTVKGIVSDESGPLPGVNIVLKGTKTGAITDSKGEFTFPKTLAVGDVLVFSYLGYENHEIKIKSDSTFIRLTLTEDLIEMMGAPASDKPYKSKRRH</sequence>
<evidence type="ECO:0000313" key="3">
    <source>
        <dbReference type="Proteomes" id="UP001259492"/>
    </source>
</evidence>
<proteinExistence type="predicted"/>
<evidence type="ECO:0000313" key="2">
    <source>
        <dbReference type="EMBL" id="MDT0558526.1"/>
    </source>
</evidence>
<protein>
    <submittedName>
        <fullName evidence="2">Carboxypeptidase-like regulatory domain-containing protein</fullName>
    </submittedName>
</protein>
<evidence type="ECO:0000256" key="1">
    <source>
        <dbReference type="SAM" id="Phobius"/>
    </source>
</evidence>
<keyword evidence="1" id="KW-0472">Membrane</keyword>
<dbReference type="InterPro" id="IPR008969">
    <property type="entry name" value="CarboxyPept-like_regulatory"/>
</dbReference>
<dbReference type="Pfam" id="PF13715">
    <property type="entry name" value="CarbopepD_reg_2"/>
    <property type="match status" value="1"/>
</dbReference>
<dbReference type="Proteomes" id="UP001259492">
    <property type="component" value="Unassembled WGS sequence"/>
</dbReference>
<name>A0ABU2YK52_9FLAO</name>
<dbReference type="EMBL" id="JAVRIA010000003">
    <property type="protein sequence ID" value="MDT0558526.1"/>
    <property type="molecule type" value="Genomic_DNA"/>
</dbReference>